<feature type="transmembrane region" description="Helical" evidence="1">
    <location>
        <begin position="69"/>
        <end position="91"/>
    </location>
</feature>
<feature type="transmembrane region" description="Helical" evidence="1">
    <location>
        <begin position="183"/>
        <end position="200"/>
    </location>
</feature>
<dbReference type="PANTHER" id="PTHR39430">
    <property type="entry name" value="MEMBRANE-ASSOCIATED PROTEASE-RELATED"/>
    <property type="match status" value="1"/>
</dbReference>
<keyword evidence="1" id="KW-1133">Transmembrane helix</keyword>
<evidence type="ECO:0000313" key="4">
    <source>
        <dbReference type="Proteomes" id="UP000181897"/>
    </source>
</evidence>
<proteinExistence type="predicted"/>
<keyword evidence="3" id="KW-0378">Hydrolase</keyword>
<keyword evidence="4" id="KW-1185">Reference proteome</keyword>
<feature type="transmembrane region" description="Helical" evidence="1">
    <location>
        <begin position="231"/>
        <end position="252"/>
    </location>
</feature>
<name>A0A1J0WKQ1_9RHOB</name>
<keyword evidence="3" id="KW-0645">Protease</keyword>
<dbReference type="Pfam" id="PF02517">
    <property type="entry name" value="Rce1-like"/>
    <property type="match status" value="1"/>
</dbReference>
<organism evidence="3 4">
    <name type="scientific">Sulfitobacter alexandrii</name>
    <dbReference type="NCBI Taxonomy" id="1917485"/>
    <lineage>
        <taxon>Bacteria</taxon>
        <taxon>Pseudomonadati</taxon>
        <taxon>Pseudomonadota</taxon>
        <taxon>Alphaproteobacteria</taxon>
        <taxon>Rhodobacterales</taxon>
        <taxon>Roseobacteraceae</taxon>
        <taxon>Sulfitobacter</taxon>
    </lineage>
</organism>
<feature type="transmembrane region" description="Helical" evidence="1">
    <location>
        <begin position="142"/>
        <end position="162"/>
    </location>
</feature>
<dbReference type="InterPro" id="IPR003675">
    <property type="entry name" value="Rce1/LyrA-like_dom"/>
</dbReference>
<dbReference type="AlphaFoldDB" id="A0A1J0WKQ1"/>
<dbReference type="GO" id="GO:0080120">
    <property type="term" value="P:CAAX-box protein maturation"/>
    <property type="evidence" value="ECO:0007669"/>
    <property type="project" value="UniProtKB-ARBA"/>
</dbReference>
<keyword evidence="1" id="KW-0472">Membrane</keyword>
<gene>
    <name evidence="3" type="ORF">BOO69_16960</name>
</gene>
<feature type="transmembrane region" description="Helical" evidence="1">
    <location>
        <begin position="24"/>
        <end position="49"/>
    </location>
</feature>
<dbReference type="OrthoDB" id="7171777at2"/>
<reference evidence="3 4" key="1">
    <citation type="submission" date="2016-11" db="EMBL/GenBank/DDBJ databases">
        <title>Complete genome sequence of Sulfitobacter sp. AM1-D1, a toxic bacteria associated with marine dinoflagellate Alexandrium minutum in East China Sea.</title>
        <authorList>
            <person name="Yang Q."/>
            <person name="Zhang X."/>
            <person name="Tian X."/>
        </authorList>
    </citation>
    <scope>NUCLEOTIDE SEQUENCE [LARGE SCALE GENOMIC DNA]</scope>
    <source>
        <strain evidence="3 4">AM1-D1</strain>
    </source>
</reference>
<feature type="transmembrane region" description="Helical" evidence="1">
    <location>
        <begin position="272"/>
        <end position="295"/>
    </location>
</feature>
<dbReference type="STRING" id="1917485.BOO69_16960"/>
<dbReference type="PANTHER" id="PTHR39430:SF1">
    <property type="entry name" value="PROTEASE"/>
    <property type="match status" value="1"/>
</dbReference>
<evidence type="ECO:0000259" key="2">
    <source>
        <dbReference type="Pfam" id="PF02517"/>
    </source>
</evidence>
<accession>A0A1J0WKQ1</accession>
<dbReference type="EMBL" id="CP018076">
    <property type="protein sequence ID" value="APE44908.1"/>
    <property type="molecule type" value="Genomic_DNA"/>
</dbReference>
<protein>
    <submittedName>
        <fullName evidence="3">CAAX protease</fullName>
    </submittedName>
</protein>
<dbReference type="Proteomes" id="UP000181897">
    <property type="component" value="Chromosome"/>
</dbReference>
<dbReference type="KEGG" id="suam:BOO69_16960"/>
<feature type="domain" description="CAAX prenyl protease 2/Lysostaphin resistance protein A-like" evidence="2">
    <location>
        <begin position="148"/>
        <end position="243"/>
    </location>
</feature>
<sequence>MTGAYAPLDGFVAPARQRSELWRFAAGLILGLGAYLACNKLYFATIYAIAGTRSGALYQALLSGSSPLAMYLLLASFLFMTLSAALVVRLLHRRPIRSLIGPIRMAWADFRAVTVMLFGLGIAIALLPPWDMGGDLVPNLPLTEWLVLLPLSLLAVLVQVSAEEIIFRGYVQQQLAARFRSPLIWMIAPSALFALGHYLPEAAGPNAALIALWAGVFGVLMADLTARSGSLGPAIAVHFCNNFSALLIVSLPDDLSGLALYLAPFGLQDAELLAAWLPVDFALMIVFWLGARVAIRR</sequence>
<dbReference type="GO" id="GO:0006508">
    <property type="term" value="P:proteolysis"/>
    <property type="evidence" value="ECO:0007669"/>
    <property type="project" value="UniProtKB-KW"/>
</dbReference>
<dbReference type="RefSeq" id="WP_071973254.1">
    <property type="nucleotide sequence ID" value="NZ_CP018076.1"/>
</dbReference>
<keyword evidence="1" id="KW-0812">Transmembrane</keyword>
<evidence type="ECO:0000313" key="3">
    <source>
        <dbReference type="EMBL" id="APE44908.1"/>
    </source>
</evidence>
<dbReference type="GO" id="GO:0004175">
    <property type="term" value="F:endopeptidase activity"/>
    <property type="evidence" value="ECO:0007669"/>
    <property type="project" value="UniProtKB-ARBA"/>
</dbReference>
<feature type="transmembrane region" description="Helical" evidence="1">
    <location>
        <begin position="206"/>
        <end position="224"/>
    </location>
</feature>
<feature type="transmembrane region" description="Helical" evidence="1">
    <location>
        <begin position="112"/>
        <end position="130"/>
    </location>
</feature>
<evidence type="ECO:0000256" key="1">
    <source>
        <dbReference type="SAM" id="Phobius"/>
    </source>
</evidence>